<dbReference type="Proteomes" id="UP000004095">
    <property type="component" value="Unassembled WGS sequence"/>
</dbReference>
<dbReference type="Pfam" id="PF02630">
    <property type="entry name" value="SCO1-SenC"/>
    <property type="match status" value="1"/>
</dbReference>
<comment type="similarity">
    <text evidence="1">Belongs to the SCO1/2 family.</text>
</comment>
<dbReference type="EMBL" id="AAWS01000001">
    <property type="protein sequence ID" value="EAY32100.1"/>
    <property type="molecule type" value="Genomic_DNA"/>
</dbReference>
<keyword evidence="2" id="KW-0479">Metal-binding</keyword>
<dbReference type="SUPFAM" id="SSF52833">
    <property type="entry name" value="Thioredoxin-like"/>
    <property type="match status" value="1"/>
</dbReference>
<keyword evidence="2" id="KW-0186">Copper</keyword>
<dbReference type="RefSeq" id="WP_002693088.1">
    <property type="nucleotide sequence ID" value="NZ_AAWS01000001.1"/>
</dbReference>
<comment type="caution">
    <text evidence="4">The sequence shown here is derived from an EMBL/GenBank/DDBJ whole genome shotgun (WGS) entry which is preliminary data.</text>
</comment>
<dbReference type="Gene3D" id="3.40.30.10">
    <property type="entry name" value="Glutaredoxin"/>
    <property type="match status" value="1"/>
</dbReference>
<evidence type="ECO:0000313" key="5">
    <source>
        <dbReference type="Proteomes" id="UP000004095"/>
    </source>
</evidence>
<keyword evidence="5" id="KW-1185">Reference proteome</keyword>
<keyword evidence="3" id="KW-1015">Disulfide bond</keyword>
<dbReference type="GO" id="GO:0046872">
    <property type="term" value="F:metal ion binding"/>
    <property type="evidence" value="ECO:0007669"/>
    <property type="project" value="UniProtKB-KW"/>
</dbReference>
<evidence type="ECO:0000256" key="2">
    <source>
        <dbReference type="PIRSR" id="PIRSR603782-1"/>
    </source>
</evidence>
<dbReference type="AlphaFoldDB" id="A1ZCU8"/>
<dbReference type="eggNOG" id="COG1999">
    <property type="taxonomic scope" value="Bacteria"/>
</dbReference>
<evidence type="ECO:0000256" key="1">
    <source>
        <dbReference type="ARBA" id="ARBA00010996"/>
    </source>
</evidence>
<dbReference type="InterPro" id="IPR003782">
    <property type="entry name" value="SCO1/SenC"/>
</dbReference>
<organism evidence="4 5">
    <name type="scientific">Microscilla marina ATCC 23134</name>
    <dbReference type="NCBI Taxonomy" id="313606"/>
    <lineage>
        <taxon>Bacteria</taxon>
        <taxon>Pseudomonadati</taxon>
        <taxon>Bacteroidota</taxon>
        <taxon>Cytophagia</taxon>
        <taxon>Cytophagales</taxon>
        <taxon>Microscillaceae</taxon>
        <taxon>Microscilla</taxon>
    </lineage>
</organism>
<sequence length="223" mass="26047">MHTIKTFFGLTLIVAWLVCLHGCQPQQSKNTDEKPLPFYNKSDFTPEWIKKEEPKYQKIHTIAPFRFTNQDSESVTNETLKGKIYVANFFFTTCGSVCPRMTENLRMIQEAFDASDDVRLVSHTVMPWVDSLPRLRRFVKRKKIDTKMWHLVTGKKEEIYTLARQSYFAEEKPGFAKDADEFLHTEHVILVDKKGRIRGVYNGMVQLEVKRLVQDIKTLRNVG</sequence>
<feature type="disulfide bond" description="Redox-active" evidence="3">
    <location>
        <begin position="94"/>
        <end position="98"/>
    </location>
</feature>
<proteinExistence type="inferred from homology"/>
<dbReference type="OrthoDB" id="9811998at2"/>
<feature type="binding site" evidence="2">
    <location>
        <position position="184"/>
    </location>
    <ligand>
        <name>Cu cation</name>
        <dbReference type="ChEBI" id="CHEBI:23378"/>
    </ligand>
</feature>
<protein>
    <submittedName>
        <fullName evidence="4">SCO1/SenC superfamily</fullName>
    </submittedName>
</protein>
<dbReference type="PANTHER" id="PTHR12151:SF25">
    <property type="entry name" value="LINALOOL DEHYDRATASE_ISOMERASE DOMAIN-CONTAINING PROTEIN"/>
    <property type="match status" value="1"/>
</dbReference>
<evidence type="ECO:0000313" key="4">
    <source>
        <dbReference type="EMBL" id="EAY32100.1"/>
    </source>
</evidence>
<name>A1ZCU8_MICM2</name>
<accession>A1ZCU8</accession>
<dbReference type="CDD" id="cd02968">
    <property type="entry name" value="SCO"/>
    <property type="match status" value="1"/>
</dbReference>
<dbReference type="PANTHER" id="PTHR12151">
    <property type="entry name" value="ELECTRON TRANSPORT PROTIN SCO1/SENC FAMILY MEMBER"/>
    <property type="match status" value="1"/>
</dbReference>
<feature type="binding site" evidence="2">
    <location>
        <position position="98"/>
    </location>
    <ligand>
        <name>Cu cation</name>
        <dbReference type="ChEBI" id="CHEBI:23378"/>
    </ligand>
</feature>
<gene>
    <name evidence="4" type="ORF">M23134_02129</name>
</gene>
<evidence type="ECO:0000256" key="3">
    <source>
        <dbReference type="PIRSR" id="PIRSR603782-2"/>
    </source>
</evidence>
<dbReference type="InterPro" id="IPR036249">
    <property type="entry name" value="Thioredoxin-like_sf"/>
</dbReference>
<feature type="binding site" evidence="2">
    <location>
        <position position="94"/>
    </location>
    <ligand>
        <name>Cu cation</name>
        <dbReference type="ChEBI" id="CHEBI:23378"/>
    </ligand>
</feature>
<reference evidence="4 5" key="1">
    <citation type="submission" date="2007-01" db="EMBL/GenBank/DDBJ databases">
        <authorList>
            <person name="Haygood M."/>
            <person name="Podell S."/>
            <person name="Anderson C."/>
            <person name="Hopkinson B."/>
            <person name="Roe K."/>
            <person name="Barbeau K."/>
            <person name="Gaasterland T."/>
            <person name="Ferriera S."/>
            <person name="Johnson J."/>
            <person name="Kravitz S."/>
            <person name="Beeson K."/>
            <person name="Sutton G."/>
            <person name="Rogers Y.-H."/>
            <person name="Friedman R."/>
            <person name="Frazier M."/>
            <person name="Venter J.C."/>
        </authorList>
    </citation>
    <scope>NUCLEOTIDE SEQUENCE [LARGE SCALE GENOMIC DNA]</scope>
    <source>
        <strain evidence="4 5">ATCC 23134</strain>
    </source>
</reference>